<gene>
    <name evidence="2" type="ORF">C798_25280</name>
</gene>
<dbReference type="AlphaFoldDB" id="A0A6M3ZXZ2"/>
<dbReference type="InterPro" id="IPR036570">
    <property type="entry name" value="HORMA_dom_sf"/>
</dbReference>
<organism evidence="2 3">
    <name type="scientific">Herbaspirillum rubrisubalbicans Os34</name>
    <dbReference type="NCBI Taxonomy" id="1235827"/>
    <lineage>
        <taxon>Bacteria</taxon>
        <taxon>Pseudomonadati</taxon>
        <taxon>Pseudomonadota</taxon>
        <taxon>Betaproteobacteria</taxon>
        <taxon>Burkholderiales</taxon>
        <taxon>Oxalobacteraceae</taxon>
        <taxon>Herbaspirillum</taxon>
    </lineage>
</organism>
<dbReference type="Proteomes" id="UP000501648">
    <property type="component" value="Chromosome"/>
</dbReference>
<evidence type="ECO:0000313" key="3">
    <source>
        <dbReference type="Proteomes" id="UP000501648"/>
    </source>
</evidence>
<protein>
    <submittedName>
        <fullName evidence="2">HORMA domain containing protein</fullName>
    </submittedName>
</protein>
<evidence type="ECO:0000259" key="1">
    <source>
        <dbReference type="Pfam" id="PF18173"/>
    </source>
</evidence>
<name>A0A6M3ZXZ2_9BURK</name>
<feature type="domain" description="Bacterial HORMA" evidence="1">
    <location>
        <begin position="1"/>
        <end position="166"/>
    </location>
</feature>
<dbReference type="RefSeq" id="WP_017454942.1">
    <property type="nucleotide sequence ID" value="NZ_CP008956.1"/>
</dbReference>
<dbReference type="InterPro" id="IPR040649">
    <property type="entry name" value="Bact_HORMA"/>
</dbReference>
<accession>A0A6M3ZXZ2</accession>
<reference evidence="2 3" key="1">
    <citation type="journal article" date="2012" name="J. Bacteriol.">
        <title>Genome sequence of the pathogenic Herbaspirillum seropedicae strain Os34, isolated from rice roots.</title>
        <authorList>
            <person name="Ye W."/>
            <person name="Ye S."/>
            <person name="Liu J."/>
            <person name="Chang S."/>
            <person name="Chen M."/>
            <person name="Zhu B."/>
            <person name="Guo L."/>
            <person name="An Q."/>
        </authorList>
    </citation>
    <scope>NUCLEOTIDE SEQUENCE [LARGE SCALE GENOMIC DNA]</scope>
    <source>
        <strain evidence="2 3">Os34</strain>
    </source>
</reference>
<proteinExistence type="predicted"/>
<dbReference type="Pfam" id="PF18173">
    <property type="entry name" value="bacHORMA_2"/>
    <property type="match status" value="1"/>
</dbReference>
<evidence type="ECO:0000313" key="2">
    <source>
        <dbReference type="EMBL" id="QJQ03427.1"/>
    </source>
</evidence>
<dbReference type="EMBL" id="CP008956">
    <property type="protein sequence ID" value="QJQ03427.1"/>
    <property type="molecule type" value="Genomic_DNA"/>
</dbReference>
<dbReference type="SUPFAM" id="SSF56019">
    <property type="entry name" value="The spindle assembly checkpoint protein mad2"/>
    <property type="match status" value="1"/>
</dbReference>
<sequence length="167" mass="18412">MSSVATYNYTHSVTYVTDNILKSLKDIIAKSGMDPTKFINDWATNSLAIKTWLSTEHLKQVILEVYDPASNKLIIKWEISVVYNGTGSGDGSFWTDTDQLSYAIRKAGVVPSQAKYDLITLTKPGRPDVPGWGSVAFRSTDGMIKQSLGTTVEHNGLGAETAYWRKS</sequence>